<gene>
    <name evidence="2" type="ORF">LAZ67_10001844</name>
</gene>
<evidence type="ECO:0000256" key="1">
    <source>
        <dbReference type="SAM" id="MobiDB-lite"/>
    </source>
</evidence>
<accession>A0ABY6KW56</accession>
<sequence>MAKRFPSSTFSNSILKKRGARTPRGRTAERERPFPNTTWRKLFEKKIPEIPLKSVKLYHDNARPHTSFKTSGTIGQMGWSLVPQLPSSPDLAHIVTSIYSRQ</sequence>
<reference evidence="2 3" key="1">
    <citation type="submission" date="2022-01" db="EMBL/GenBank/DDBJ databases">
        <title>A chromosomal length assembly of Cordylochernes scorpioides.</title>
        <authorList>
            <person name="Zeh D."/>
            <person name="Zeh J."/>
        </authorList>
    </citation>
    <scope>NUCLEOTIDE SEQUENCE [LARGE SCALE GENOMIC DNA]</scope>
    <source>
        <strain evidence="2">IN4F17</strain>
        <tissue evidence="2">Whole Body</tissue>
    </source>
</reference>
<keyword evidence="3" id="KW-1185">Reference proteome</keyword>
<evidence type="ECO:0000313" key="2">
    <source>
        <dbReference type="EMBL" id="UYV73109.1"/>
    </source>
</evidence>
<name>A0ABY6KW56_9ARAC</name>
<dbReference type="Proteomes" id="UP001235939">
    <property type="component" value="Chromosome 10"/>
</dbReference>
<dbReference type="Gene3D" id="3.30.420.10">
    <property type="entry name" value="Ribonuclease H-like superfamily/Ribonuclease H"/>
    <property type="match status" value="1"/>
</dbReference>
<feature type="compositionally biased region" description="Polar residues" evidence="1">
    <location>
        <begin position="1"/>
        <end position="14"/>
    </location>
</feature>
<organism evidence="2 3">
    <name type="scientific">Cordylochernes scorpioides</name>
    <dbReference type="NCBI Taxonomy" id="51811"/>
    <lineage>
        <taxon>Eukaryota</taxon>
        <taxon>Metazoa</taxon>
        <taxon>Ecdysozoa</taxon>
        <taxon>Arthropoda</taxon>
        <taxon>Chelicerata</taxon>
        <taxon>Arachnida</taxon>
        <taxon>Pseudoscorpiones</taxon>
        <taxon>Cheliferoidea</taxon>
        <taxon>Chernetidae</taxon>
        <taxon>Cordylochernes</taxon>
    </lineage>
</organism>
<evidence type="ECO:0000313" key="3">
    <source>
        <dbReference type="Proteomes" id="UP001235939"/>
    </source>
</evidence>
<feature type="region of interest" description="Disordered" evidence="1">
    <location>
        <begin position="1"/>
        <end position="37"/>
    </location>
</feature>
<evidence type="ECO:0008006" key="4">
    <source>
        <dbReference type="Google" id="ProtNLM"/>
    </source>
</evidence>
<dbReference type="EMBL" id="CP092872">
    <property type="protein sequence ID" value="UYV73109.1"/>
    <property type="molecule type" value="Genomic_DNA"/>
</dbReference>
<proteinExistence type="predicted"/>
<feature type="compositionally biased region" description="Basic residues" evidence="1">
    <location>
        <begin position="15"/>
        <end position="24"/>
    </location>
</feature>
<dbReference type="InterPro" id="IPR036397">
    <property type="entry name" value="RNaseH_sf"/>
</dbReference>
<protein>
    <recommendedName>
        <fullName evidence="4">Transposase</fullName>
    </recommendedName>
</protein>